<dbReference type="Proteomes" id="UP000326396">
    <property type="component" value="Linkage Group LG11"/>
</dbReference>
<sequence length="226" mass="25334">MDCKWVYKIKRDQTGAISRYKARLVAKGFRQQLVTQQWPLRQLDVQNAFLHGDLQETVYLQQPPGFADPKQPDHVLCCPGYGPLSYFLGIEIIYKNQDILMSQQKYIFDLLQHAGLSKANPVDSPITTAANLALGDSSQCADPVKYRQIVGALQYATISHPDITFAVNKVCQFMHSPTENHWAAVKRILRYLKGTATHGLLLKHQSSSILHAYIDASLPTLMALPG</sequence>
<proteinExistence type="predicted"/>
<name>A0A5N6PPF7_9ASTR</name>
<dbReference type="SUPFAM" id="SSF56672">
    <property type="entry name" value="DNA/RNA polymerases"/>
    <property type="match status" value="1"/>
</dbReference>
<reference evidence="2 3" key="1">
    <citation type="submission" date="2019-05" db="EMBL/GenBank/DDBJ databases">
        <title>Mikania micrantha, genome provides insights into the molecular mechanism of rapid growth.</title>
        <authorList>
            <person name="Liu B."/>
        </authorList>
    </citation>
    <scope>NUCLEOTIDE SEQUENCE [LARGE SCALE GENOMIC DNA]</scope>
    <source>
        <strain evidence="2">NLD-2019</strain>
        <tissue evidence="2">Leaf</tissue>
    </source>
</reference>
<dbReference type="InterPro" id="IPR043502">
    <property type="entry name" value="DNA/RNA_pol_sf"/>
</dbReference>
<dbReference type="PANTHER" id="PTHR11439:SF450">
    <property type="entry name" value="REVERSE TRANSCRIPTASE TY1_COPIA-TYPE DOMAIN-CONTAINING PROTEIN"/>
    <property type="match status" value="1"/>
</dbReference>
<gene>
    <name evidence="2" type="ORF">E3N88_06684</name>
</gene>
<organism evidence="2 3">
    <name type="scientific">Mikania micrantha</name>
    <name type="common">bitter vine</name>
    <dbReference type="NCBI Taxonomy" id="192012"/>
    <lineage>
        <taxon>Eukaryota</taxon>
        <taxon>Viridiplantae</taxon>
        <taxon>Streptophyta</taxon>
        <taxon>Embryophyta</taxon>
        <taxon>Tracheophyta</taxon>
        <taxon>Spermatophyta</taxon>
        <taxon>Magnoliopsida</taxon>
        <taxon>eudicotyledons</taxon>
        <taxon>Gunneridae</taxon>
        <taxon>Pentapetalae</taxon>
        <taxon>asterids</taxon>
        <taxon>campanulids</taxon>
        <taxon>Asterales</taxon>
        <taxon>Asteraceae</taxon>
        <taxon>Asteroideae</taxon>
        <taxon>Heliantheae alliance</taxon>
        <taxon>Eupatorieae</taxon>
        <taxon>Mikania</taxon>
    </lineage>
</organism>
<dbReference type="EMBL" id="SZYD01000003">
    <property type="protein sequence ID" value="KAD6795788.1"/>
    <property type="molecule type" value="Genomic_DNA"/>
</dbReference>
<protein>
    <recommendedName>
        <fullName evidence="1">Reverse transcriptase Ty1/copia-type domain-containing protein</fullName>
    </recommendedName>
</protein>
<evidence type="ECO:0000313" key="3">
    <source>
        <dbReference type="Proteomes" id="UP000326396"/>
    </source>
</evidence>
<accession>A0A5N6PPF7</accession>
<dbReference type="InterPro" id="IPR013103">
    <property type="entry name" value="RVT_2"/>
</dbReference>
<evidence type="ECO:0000259" key="1">
    <source>
        <dbReference type="Pfam" id="PF07727"/>
    </source>
</evidence>
<dbReference type="AlphaFoldDB" id="A0A5N6PPF7"/>
<keyword evidence="3" id="KW-1185">Reference proteome</keyword>
<dbReference type="PANTHER" id="PTHR11439">
    <property type="entry name" value="GAG-POL-RELATED RETROTRANSPOSON"/>
    <property type="match status" value="1"/>
</dbReference>
<comment type="caution">
    <text evidence="2">The sequence shown here is derived from an EMBL/GenBank/DDBJ whole genome shotgun (WGS) entry which is preliminary data.</text>
</comment>
<dbReference type="OrthoDB" id="414945at2759"/>
<evidence type="ECO:0000313" key="2">
    <source>
        <dbReference type="EMBL" id="KAD6795788.1"/>
    </source>
</evidence>
<dbReference type="Pfam" id="PF07727">
    <property type="entry name" value="RVT_2"/>
    <property type="match status" value="1"/>
</dbReference>
<feature type="domain" description="Reverse transcriptase Ty1/copia-type" evidence="1">
    <location>
        <begin position="34"/>
        <end position="75"/>
    </location>
</feature>